<protein>
    <submittedName>
        <fullName evidence="1">Anti-sigma regulatory factor (Ser/Thr protein kinase)</fullName>
    </submittedName>
</protein>
<dbReference type="OrthoDB" id="5416105at2"/>
<evidence type="ECO:0000313" key="2">
    <source>
        <dbReference type="Proteomes" id="UP000278222"/>
    </source>
</evidence>
<reference evidence="1 2" key="1">
    <citation type="submission" date="2018-11" db="EMBL/GenBank/DDBJ databases">
        <title>Genomic Encyclopedia of Type Strains, Phase IV (KMG-IV): sequencing the most valuable type-strain genomes for metagenomic binning, comparative biology and taxonomic classification.</title>
        <authorList>
            <person name="Goeker M."/>
        </authorList>
    </citation>
    <scope>NUCLEOTIDE SEQUENCE [LARGE SCALE GENOMIC DNA]</scope>
    <source>
        <strain evidence="1 2">DSM 5900</strain>
    </source>
</reference>
<dbReference type="EMBL" id="RJKX01000011">
    <property type="protein sequence ID" value="ROQ02049.1"/>
    <property type="molecule type" value="Genomic_DNA"/>
</dbReference>
<proteinExistence type="predicted"/>
<organism evidence="1 2">
    <name type="scientific">Stella humosa</name>
    <dbReference type="NCBI Taxonomy" id="94"/>
    <lineage>
        <taxon>Bacteria</taxon>
        <taxon>Pseudomonadati</taxon>
        <taxon>Pseudomonadota</taxon>
        <taxon>Alphaproteobacteria</taxon>
        <taxon>Rhodospirillales</taxon>
        <taxon>Stellaceae</taxon>
        <taxon>Stella</taxon>
    </lineage>
</organism>
<accession>A0A3N1MFD7</accession>
<evidence type="ECO:0000313" key="1">
    <source>
        <dbReference type="EMBL" id="ROQ02049.1"/>
    </source>
</evidence>
<name>A0A3N1MFD7_9PROT</name>
<dbReference type="Proteomes" id="UP000278222">
    <property type="component" value="Unassembled WGS sequence"/>
</dbReference>
<gene>
    <name evidence="1" type="ORF">EDC65_1237</name>
</gene>
<keyword evidence="2" id="KW-1185">Reference proteome</keyword>
<dbReference type="RefSeq" id="WP_123688748.1">
    <property type="nucleotide sequence ID" value="NZ_AP019700.1"/>
</dbReference>
<dbReference type="AlphaFoldDB" id="A0A3N1MFD7"/>
<comment type="caution">
    <text evidence="1">The sequence shown here is derived from an EMBL/GenBank/DDBJ whole genome shotgun (WGS) entry which is preliminary data.</text>
</comment>
<sequence>MTRAPAALARILAADPAQAAELEAGVERAALACGLDAPAAARLAQAVEEVFVFVATRAPGTSFGVELRDRRHRIDARLRCRLPTEALHWFNITQAIDVSDPDALDALGLLLASRLVDRLSVSLDPDGGILLTLEQARQYPIPAEGDGPSPAPAALVDAPAAAVGASVPGLARLFRQRMGISVPRQFQADGLVRDLVEAGDLSALVVHDAAGHVQGGVAWTQRQPKLVEMLGPVTAGDDPAVAAVLVEAAILALAGSGVAMIYAEERGPGFPEAEFDCLGQLGSRPLHFRVIAEDVGAVTWADSVTRPFLAVFYEALGLARGVSDAPAAAVDRPERALLAAEIDRVASRVTLRPLLDGTDLPTLIAEHVDRFAGEGLDDFRFETDHGVPWQGGIGRDLMQAGFFPRVVLPHGGLGDVIVWERDWMPM</sequence>